<evidence type="ECO:0000313" key="1">
    <source>
        <dbReference type="EMBL" id="CBW76572.1"/>
    </source>
</evidence>
<evidence type="ECO:0000313" key="2">
    <source>
        <dbReference type="Proteomes" id="UP000007437"/>
    </source>
</evidence>
<dbReference type="AlphaFoldDB" id="E5ATZ8"/>
<gene>
    <name evidence="1" type="ordered locus">RBRH_00489</name>
</gene>
<accession>E5ATZ8</accession>
<protein>
    <submittedName>
        <fullName evidence="1">Uncharacterized protein</fullName>
    </submittedName>
</protein>
<dbReference type="EMBL" id="FR687360">
    <property type="protein sequence ID" value="CBW76572.1"/>
    <property type="molecule type" value="Genomic_DNA"/>
</dbReference>
<sequence length="51" mass="5996">MRAVWQWLFISVIDGAGYHKPFDNDMFAQIALNYDDGRAERHRTDRVSSTH</sequence>
<geneLocation type="plasmid" evidence="1 2">
    <name>pBRH01</name>
</geneLocation>
<dbReference type="KEGG" id="brh:RBRH_00489"/>
<proteinExistence type="predicted"/>
<keyword evidence="1" id="KW-0614">Plasmid</keyword>
<name>E5ATZ8_MYCRK</name>
<organism evidence="1 2">
    <name type="scientific">Mycetohabitans rhizoxinica (strain DSM 19002 / CIP 109453 / HKI 454)</name>
    <name type="common">Paraburkholderia rhizoxinica</name>
    <dbReference type="NCBI Taxonomy" id="882378"/>
    <lineage>
        <taxon>Bacteria</taxon>
        <taxon>Pseudomonadati</taxon>
        <taxon>Pseudomonadota</taxon>
        <taxon>Betaproteobacteria</taxon>
        <taxon>Burkholderiales</taxon>
        <taxon>Burkholderiaceae</taxon>
        <taxon>Mycetohabitans</taxon>
    </lineage>
</organism>
<dbReference type="Proteomes" id="UP000007437">
    <property type="component" value="Plasmid pBRH01"/>
</dbReference>
<reference evidence="1 2" key="1">
    <citation type="journal article" date="2011" name="J. Bacteriol.">
        <title>Complete genome sequence of Burkholderia rhizoxinica, an endosymbiont of Rhizopus microsporus.</title>
        <authorList>
            <person name="Lackner G."/>
            <person name="Moebius N."/>
            <person name="Partida-Martinez L."/>
            <person name="Hertweck C."/>
        </authorList>
    </citation>
    <scope>NUCLEOTIDE SEQUENCE [LARGE SCALE GENOMIC DNA]</scope>
    <source>
        <strain evidence="2">DSM 19002 / CIP 109453 / HKI 454</strain>
        <plasmid evidence="1 2">pBRH01</plasmid>
    </source>
</reference>
<dbReference type="HOGENOM" id="CLU_3096624_0_0_4"/>